<gene>
    <name evidence="3" type="ORF">I7412_42530</name>
</gene>
<feature type="transmembrane region" description="Helical" evidence="2">
    <location>
        <begin position="122"/>
        <end position="140"/>
    </location>
</feature>
<feature type="compositionally biased region" description="Polar residues" evidence="1">
    <location>
        <begin position="195"/>
        <end position="208"/>
    </location>
</feature>
<evidence type="ECO:0000313" key="4">
    <source>
        <dbReference type="Proteomes" id="UP000604475"/>
    </source>
</evidence>
<dbReference type="EMBL" id="JAEACQ010000395">
    <property type="protein sequence ID" value="MBL7633717.1"/>
    <property type="molecule type" value="Genomic_DNA"/>
</dbReference>
<reference evidence="3" key="1">
    <citation type="submission" date="2020-12" db="EMBL/GenBank/DDBJ databases">
        <title>Genomic characterization of non-nitrogen-fixing Frankia strains.</title>
        <authorList>
            <person name="Carlos-Shanley C."/>
            <person name="Guerra T."/>
            <person name="Hahn D."/>
        </authorList>
    </citation>
    <scope>NUCLEOTIDE SEQUENCE</scope>
    <source>
        <strain evidence="3">CN6</strain>
    </source>
</reference>
<feature type="region of interest" description="Disordered" evidence="1">
    <location>
        <begin position="1"/>
        <end position="22"/>
    </location>
</feature>
<keyword evidence="2" id="KW-1133">Transmembrane helix</keyword>
<dbReference type="Proteomes" id="UP000604475">
    <property type="component" value="Unassembled WGS sequence"/>
</dbReference>
<keyword evidence="2" id="KW-0472">Membrane</keyword>
<feature type="region of interest" description="Disordered" evidence="1">
    <location>
        <begin position="163"/>
        <end position="208"/>
    </location>
</feature>
<keyword evidence="2" id="KW-0812">Transmembrane</keyword>
<name>A0A937RNF3_9ACTN</name>
<keyword evidence="4" id="KW-1185">Reference proteome</keyword>
<evidence type="ECO:0000256" key="2">
    <source>
        <dbReference type="SAM" id="Phobius"/>
    </source>
</evidence>
<feature type="compositionally biased region" description="Low complexity" evidence="1">
    <location>
        <begin position="90"/>
        <end position="100"/>
    </location>
</feature>
<organism evidence="3 4">
    <name type="scientific">Frankia nepalensis</name>
    <dbReference type="NCBI Taxonomy" id="1836974"/>
    <lineage>
        <taxon>Bacteria</taxon>
        <taxon>Bacillati</taxon>
        <taxon>Actinomycetota</taxon>
        <taxon>Actinomycetes</taxon>
        <taxon>Frankiales</taxon>
        <taxon>Frankiaceae</taxon>
        <taxon>Frankia</taxon>
    </lineage>
</organism>
<evidence type="ECO:0000313" key="3">
    <source>
        <dbReference type="EMBL" id="MBL7633717.1"/>
    </source>
</evidence>
<feature type="transmembrane region" description="Helical" evidence="2">
    <location>
        <begin position="21"/>
        <end position="44"/>
    </location>
</feature>
<feature type="compositionally biased region" description="Basic and acidic residues" evidence="1">
    <location>
        <begin position="163"/>
        <end position="175"/>
    </location>
</feature>
<dbReference type="RefSeq" id="WP_203010470.1">
    <property type="nucleotide sequence ID" value="NZ_JADWYU010000250.1"/>
</dbReference>
<feature type="region of interest" description="Disordered" evidence="1">
    <location>
        <begin position="45"/>
        <end position="112"/>
    </location>
</feature>
<evidence type="ECO:0000256" key="1">
    <source>
        <dbReference type="SAM" id="MobiDB-lite"/>
    </source>
</evidence>
<comment type="caution">
    <text evidence="3">The sequence shown here is derived from an EMBL/GenBank/DDBJ whole genome shotgun (WGS) entry which is preliminary data.</text>
</comment>
<accession>A0A937RNF3</accession>
<feature type="compositionally biased region" description="Low complexity" evidence="1">
    <location>
        <begin position="45"/>
        <end position="56"/>
    </location>
</feature>
<protein>
    <submittedName>
        <fullName evidence="3">Uncharacterized protein</fullName>
    </submittedName>
</protein>
<proteinExistence type="predicted"/>
<sequence length="208" mass="20727">MRPSTPDHPGAGRARRPSIVGLGPGLGTVLTLGIGLTASAPAMAGTTAGTGNGPPAVTLTEERSPRNGSSATDSARIVLPGAGGLGQPGGAAEAPAVGLGRIDPATRPTGGSAATGQLGVDVGGAALLGGLVALGVVAFADRRRVLATRLLARRRLPWWRGRRDELGQGRDDGRGGGEAQPRPLVSTMGVETRPTRSISTSTQSPGTR</sequence>
<dbReference type="AlphaFoldDB" id="A0A937RNF3"/>